<dbReference type="OrthoDB" id="9786183at2"/>
<name>A0A5C7B172_9BACT</name>
<feature type="transmembrane region" description="Helical" evidence="7">
    <location>
        <begin position="88"/>
        <end position="110"/>
    </location>
</feature>
<comment type="subcellular location">
    <subcellularLocation>
        <location evidence="1">Membrane</location>
        <topology evidence="1">Multi-pass membrane protein</topology>
    </subcellularLocation>
</comment>
<dbReference type="PANTHER" id="PTHR36838">
    <property type="entry name" value="AUXIN EFFLUX CARRIER FAMILY PROTEIN"/>
    <property type="match status" value="1"/>
</dbReference>
<dbReference type="Pfam" id="PF03547">
    <property type="entry name" value="Mem_trans"/>
    <property type="match status" value="1"/>
</dbReference>
<evidence type="ECO:0000256" key="3">
    <source>
        <dbReference type="ARBA" id="ARBA00022475"/>
    </source>
</evidence>
<evidence type="ECO:0000256" key="7">
    <source>
        <dbReference type="SAM" id="Phobius"/>
    </source>
</evidence>
<gene>
    <name evidence="8" type="ORF">ESV85_02680</name>
</gene>
<dbReference type="AlphaFoldDB" id="A0A5C7B172"/>
<feature type="transmembrane region" description="Helical" evidence="7">
    <location>
        <begin position="184"/>
        <end position="206"/>
    </location>
</feature>
<dbReference type="GO" id="GO:0016020">
    <property type="term" value="C:membrane"/>
    <property type="evidence" value="ECO:0007669"/>
    <property type="project" value="UniProtKB-SubCell"/>
</dbReference>
<dbReference type="InterPro" id="IPR004776">
    <property type="entry name" value="Mem_transp_PIN-like"/>
</dbReference>
<protein>
    <submittedName>
        <fullName evidence="8">AEC family transporter</fullName>
    </submittedName>
</protein>
<organism evidence="8 9">
    <name type="scientific">Algoriphagus aquimarinus</name>
    <dbReference type="NCBI Taxonomy" id="237018"/>
    <lineage>
        <taxon>Bacteria</taxon>
        <taxon>Pseudomonadati</taxon>
        <taxon>Bacteroidota</taxon>
        <taxon>Cytophagia</taxon>
        <taxon>Cytophagales</taxon>
        <taxon>Cyclobacteriaceae</taxon>
        <taxon>Algoriphagus</taxon>
    </lineage>
</organism>
<accession>A0A5C7B172</accession>
<proteinExistence type="predicted"/>
<evidence type="ECO:0000256" key="5">
    <source>
        <dbReference type="ARBA" id="ARBA00022989"/>
    </source>
</evidence>
<keyword evidence="3" id="KW-1003">Cell membrane</keyword>
<evidence type="ECO:0000256" key="1">
    <source>
        <dbReference type="ARBA" id="ARBA00004141"/>
    </source>
</evidence>
<keyword evidence="4 7" id="KW-0812">Transmembrane</keyword>
<keyword evidence="5 7" id="KW-1133">Transmembrane helix</keyword>
<reference evidence="8 9" key="1">
    <citation type="submission" date="2019-08" db="EMBL/GenBank/DDBJ databases">
        <title>Genomes sequence of Algoriphagus aquimarinus ACAM450.</title>
        <authorList>
            <person name="Bowman J.P."/>
        </authorList>
    </citation>
    <scope>NUCLEOTIDE SEQUENCE [LARGE SCALE GENOMIC DNA]</scope>
    <source>
        <strain evidence="8 9">ACAM 450</strain>
    </source>
</reference>
<evidence type="ECO:0000256" key="6">
    <source>
        <dbReference type="ARBA" id="ARBA00023136"/>
    </source>
</evidence>
<dbReference type="RefSeq" id="WP_146914691.1">
    <property type="nucleotide sequence ID" value="NZ_CAXBIU010000068.1"/>
</dbReference>
<evidence type="ECO:0000256" key="2">
    <source>
        <dbReference type="ARBA" id="ARBA00022448"/>
    </source>
</evidence>
<keyword evidence="2" id="KW-0813">Transport</keyword>
<feature type="transmembrane region" description="Helical" evidence="7">
    <location>
        <begin position="159"/>
        <end position="177"/>
    </location>
</feature>
<sequence length="302" mass="33330">MTGAFIAFLCLLLGLFLQKQSNLPLEKITKWVNAYLLNIVLPALALLYIPQIEPSWGLLLPISSAWFTFLLSWLIFGVLGKLLKWDNQTTGCLVIVAGLANTSFMGFPVIEGLYGKEGLPIALLIDQGGSFLLVSSLAILVGSIYSHQEGNLSEIPLKILRFPPFGFLLVTIAMSILGWKTPEFLIPLVSLLGKTMAPVAIFAIGLKFSLDFDSLSSKFYWFGMGYRLLLAPLMVWLIYRNFLPQNSLELKVSVLESGMAPMITGSIVAIQYDLKPKLATLLAGLGIPISIVTIMIWYYFLS</sequence>
<evidence type="ECO:0000256" key="4">
    <source>
        <dbReference type="ARBA" id="ARBA00022692"/>
    </source>
</evidence>
<keyword evidence="6 7" id="KW-0472">Membrane</keyword>
<dbReference type="PANTHER" id="PTHR36838:SF1">
    <property type="entry name" value="SLR1864 PROTEIN"/>
    <property type="match status" value="1"/>
</dbReference>
<feature type="transmembrane region" description="Helical" evidence="7">
    <location>
        <begin position="32"/>
        <end position="49"/>
    </location>
</feature>
<feature type="transmembrane region" description="Helical" evidence="7">
    <location>
        <begin position="218"/>
        <end position="238"/>
    </location>
</feature>
<evidence type="ECO:0000313" key="9">
    <source>
        <dbReference type="Proteomes" id="UP000321935"/>
    </source>
</evidence>
<feature type="transmembrane region" description="Helical" evidence="7">
    <location>
        <begin position="122"/>
        <end position="147"/>
    </location>
</feature>
<feature type="transmembrane region" description="Helical" evidence="7">
    <location>
        <begin position="278"/>
        <end position="301"/>
    </location>
</feature>
<evidence type="ECO:0000313" key="8">
    <source>
        <dbReference type="EMBL" id="TXE14491.1"/>
    </source>
</evidence>
<feature type="transmembrane region" description="Helical" evidence="7">
    <location>
        <begin position="56"/>
        <end position="76"/>
    </location>
</feature>
<dbReference type="Proteomes" id="UP000321935">
    <property type="component" value="Unassembled WGS sequence"/>
</dbReference>
<dbReference type="EMBL" id="VORW01000001">
    <property type="protein sequence ID" value="TXE14491.1"/>
    <property type="molecule type" value="Genomic_DNA"/>
</dbReference>
<dbReference type="GO" id="GO:0055085">
    <property type="term" value="P:transmembrane transport"/>
    <property type="evidence" value="ECO:0007669"/>
    <property type="project" value="InterPro"/>
</dbReference>
<comment type="caution">
    <text evidence="8">The sequence shown here is derived from an EMBL/GenBank/DDBJ whole genome shotgun (WGS) entry which is preliminary data.</text>
</comment>